<evidence type="ECO:0000256" key="1">
    <source>
        <dbReference type="ARBA" id="ARBA00022737"/>
    </source>
</evidence>
<dbReference type="Pfam" id="PF13181">
    <property type="entry name" value="TPR_8"/>
    <property type="match status" value="1"/>
</dbReference>
<proteinExistence type="predicted"/>
<keyword evidence="2 3" id="KW-0802">TPR repeat</keyword>
<dbReference type="SUPFAM" id="SSF56399">
    <property type="entry name" value="ADP-ribosylation"/>
    <property type="match status" value="1"/>
</dbReference>
<dbReference type="SUPFAM" id="SSF48452">
    <property type="entry name" value="TPR-like"/>
    <property type="match status" value="1"/>
</dbReference>
<sequence length="685" mass="80145">MGNEKSKIQNSSKHVATPIETYSTVPSVAATTSNSTATIRSYFHRENYFETYTYVWLDQDVDERHNTIKTQKKLREIINKLKIFSNFKECEEYVRADGEHEKLIIVVSGSRSYGRELVVRLQNVLQVRAIYVYCTNEEANEQWSQSFNKVKSVFSNLDELLYQIKQDQWARERTDEDSLAINFYSPNSRNHRNYQEQRDSQNASFMYFLIFIDILLKMPTNKEKAKKELLEVWSTECHGNHREERIIKQFYKTYKSQKAIYWYTRESFLYRILNKGLREADLDILFGLRFFLVDLHNQLKEEHEKYLRLFVSSDPILHVYRGQAIAVEELNMIRENQGQLISFNNFLSISTNHNIAISFAKSVTLTEGLTRILFKFNIDTRLQGVKPYADISKLSAVSTEAEILVMMGSIFRIEDVNCDLSEQIWIAKLSMCSEDDYELKTLMIQMKSETEAGITSLGWLLYKQGDYEKGKEFFQQLLPEESLSDFDRANCCRGLGLIACQLKQYDEALMDYSNELLLTVRLGQQTEIGIVYAEIGSVYARKREFNLALDYETKALDILRPLKHPKLSSVYRVMADVFDEIHRFDLAIEYYKKALSIDRHHLEENHAMFGSTYLLMGITYAHMGNHSKALDYYMKVHSIYSKSLPPNHREIILLEQNIQQAKIDLQNQKLNQVCLTSDDPLCQRF</sequence>
<comment type="caution">
    <text evidence="5">The sequence shown here is derived from an EMBL/GenBank/DDBJ whole genome shotgun (WGS) entry which is preliminary data.</text>
</comment>
<dbReference type="Proteomes" id="UP000663834">
    <property type="component" value="Unassembled WGS sequence"/>
</dbReference>
<dbReference type="PROSITE" id="PS51996">
    <property type="entry name" value="TR_MART"/>
    <property type="match status" value="1"/>
</dbReference>
<feature type="repeat" description="TPR" evidence="3">
    <location>
        <begin position="568"/>
        <end position="601"/>
    </location>
</feature>
<dbReference type="OrthoDB" id="1658288at2759"/>
<dbReference type="Proteomes" id="UP000663824">
    <property type="component" value="Unassembled WGS sequence"/>
</dbReference>
<accession>A0A816PGE1</accession>
<evidence type="ECO:0000313" key="4">
    <source>
        <dbReference type="EMBL" id="CAF1662297.1"/>
    </source>
</evidence>
<dbReference type="Gene3D" id="3.90.176.10">
    <property type="entry name" value="Toxin ADP-ribosyltransferase, Chain A, domain 1"/>
    <property type="match status" value="1"/>
</dbReference>
<evidence type="ECO:0000256" key="3">
    <source>
        <dbReference type="PROSITE-ProRule" id="PRU00339"/>
    </source>
</evidence>
<dbReference type="Pfam" id="PF13174">
    <property type="entry name" value="TPR_6"/>
    <property type="match status" value="1"/>
</dbReference>
<dbReference type="SMART" id="SM00028">
    <property type="entry name" value="TPR"/>
    <property type="match status" value="5"/>
</dbReference>
<dbReference type="EMBL" id="CAJNRE010005635">
    <property type="protein sequence ID" value="CAF2047545.1"/>
    <property type="molecule type" value="Genomic_DNA"/>
</dbReference>
<evidence type="ECO:0000313" key="6">
    <source>
        <dbReference type="Proteomes" id="UP000663824"/>
    </source>
</evidence>
<dbReference type="AlphaFoldDB" id="A0A816PGE1"/>
<dbReference type="Pfam" id="PF13374">
    <property type="entry name" value="TPR_10"/>
    <property type="match status" value="1"/>
</dbReference>
<dbReference type="PANTHER" id="PTHR45641:SF19">
    <property type="entry name" value="NEPHROCYSTIN-3"/>
    <property type="match status" value="1"/>
</dbReference>
<keyword evidence="1" id="KW-0677">Repeat</keyword>
<dbReference type="InterPro" id="IPR019734">
    <property type="entry name" value="TPR_rpt"/>
</dbReference>
<name>A0A816PGE1_9BILA</name>
<dbReference type="PROSITE" id="PS50005">
    <property type="entry name" value="TPR"/>
    <property type="match status" value="2"/>
</dbReference>
<protein>
    <submittedName>
        <fullName evidence="5">Uncharacterized protein</fullName>
    </submittedName>
</protein>
<feature type="repeat" description="TPR" evidence="3">
    <location>
        <begin position="610"/>
        <end position="643"/>
    </location>
</feature>
<evidence type="ECO:0000256" key="2">
    <source>
        <dbReference type="ARBA" id="ARBA00022803"/>
    </source>
</evidence>
<dbReference type="PANTHER" id="PTHR45641">
    <property type="entry name" value="TETRATRICOPEPTIDE REPEAT PROTEIN (AFU_ORTHOLOGUE AFUA_6G03870)"/>
    <property type="match status" value="1"/>
</dbReference>
<evidence type="ECO:0000313" key="5">
    <source>
        <dbReference type="EMBL" id="CAF2047545.1"/>
    </source>
</evidence>
<reference evidence="5" key="1">
    <citation type="submission" date="2021-02" db="EMBL/GenBank/DDBJ databases">
        <authorList>
            <person name="Nowell W R."/>
        </authorList>
    </citation>
    <scope>NUCLEOTIDE SEQUENCE</scope>
</reference>
<gene>
    <name evidence="4" type="ORF">KQP761_LOCUS32347</name>
    <name evidence="5" type="ORF">MBJ925_LOCUS12409</name>
</gene>
<dbReference type="InterPro" id="IPR011990">
    <property type="entry name" value="TPR-like_helical_dom_sf"/>
</dbReference>
<dbReference type="EMBL" id="CAJNOW010018018">
    <property type="protein sequence ID" value="CAF1662297.1"/>
    <property type="molecule type" value="Genomic_DNA"/>
</dbReference>
<dbReference type="Gene3D" id="1.25.40.10">
    <property type="entry name" value="Tetratricopeptide repeat domain"/>
    <property type="match status" value="2"/>
</dbReference>
<organism evidence="5 6">
    <name type="scientific">Rotaria magnacalcarata</name>
    <dbReference type="NCBI Taxonomy" id="392030"/>
    <lineage>
        <taxon>Eukaryota</taxon>
        <taxon>Metazoa</taxon>
        <taxon>Spiralia</taxon>
        <taxon>Gnathifera</taxon>
        <taxon>Rotifera</taxon>
        <taxon>Eurotatoria</taxon>
        <taxon>Bdelloidea</taxon>
        <taxon>Philodinida</taxon>
        <taxon>Philodinidae</taxon>
        <taxon>Rotaria</taxon>
    </lineage>
</organism>